<accession>A0ABV7NKT9</accession>
<comment type="similarity">
    <text evidence="1">Belongs to the LysR transcriptional regulatory family.</text>
</comment>
<dbReference type="InterPro" id="IPR036390">
    <property type="entry name" value="WH_DNA-bd_sf"/>
</dbReference>
<dbReference type="SUPFAM" id="SSF53850">
    <property type="entry name" value="Periplasmic binding protein-like II"/>
    <property type="match status" value="1"/>
</dbReference>
<evidence type="ECO:0000313" key="7">
    <source>
        <dbReference type="Proteomes" id="UP001595681"/>
    </source>
</evidence>
<protein>
    <submittedName>
        <fullName evidence="6">LysR family transcriptional regulator</fullName>
    </submittedName>
</protein>
<evidence type="ECO:0000256" key="2">
    <source>
        <dbReference type="ARBA" id="ARBA00023015"/>
    </source>
</evidence>
<dbReference type="Pfam" id="PF00126">
    <property type="entry name" value="HTH_1"/>
    <property type="match status" value="1"/>
</dbReference>
<name>A0ABV7NKT9_9SPHN</name>
<dbReference type="InterPro" id="IPR036388">
    <property type="entry name" value="WH-like_DNA-bd_sf"/>
</dbReference>
<organism evidence="6 7">
    <name type="scientific">Sphingobium rhizovicinum</name>
    <dbReference type="NCBI Taxonomy" id="432308"/>
    <lineage>
        <taxon>Bacteria</taxon>
        <taxon>Pseudomonadati</taxon>
        <taxon>Pseudomonadota</taxon>
        <taxon>Alphaproteobacteria</taxon>
        <taxon>Sphingomonadales</taxon>
        <taxon>Sphingomonadaceae</taxon>
        <taxon>Sphingobium</taxon>
    </lineage>
</organism>
<keyword evidence="4" id="KW-0804">Transcription</keyword>
<dbReference type="PANTHER" id="PTHR30346">
    <property type="entry name" value="TRANSCRIPTIONAL DUAL REGULATOR HCAR-RELATED"/>
    <property type="match status" value="1"/>
</dbReference>
<dbReference type="RefSeq" id="WP_380798207.1">
    <property type="nucleotide sequence ID" value="NZ_JBHRVU010000005.1"/>
</dbReference>
<dbReference type="PROSITE" id="PS50931">
    <property type="entry name" value="HTH_LYSR"/>
    <property type="match status" value="1"/>
</dbReference>
<dbReference type="InterPro" id="IPR005119">
    <property type="entry name" value="LysR_subst-bd"/>
</dbReference>
<dbReference type="EMBL" id="JBHRVU010000005">
    <property type="protein sequence ID" value="MFC3443452.1"/>
    <property type="molecule type" value="Genomic_DNA"/>
</dbReference>
<dbReference type="PANTHER" id="PTHR30346:SF28">
    <property type="entry name" value="HTH-TYPE TRANSCRIPTIONAL REGULATOR CYNR"/>
    <property type="match status" value="1"/>
</dbReference>
<keyword evidence="7" id="KW-1185">Reference proteome</keyword>
<dbReference type="InterPro" id="IPR000847">
    <property type="entry name" value="LysR_HTH_N"/>
</dbReference>
<sequence>MIERYLVHYFLAVVDQGNFSRAAQHCRVSQPTLSVGIAKLEAMTGHMLFHRTNRRVELTSFGATFAVHARRIEAEFAMAMQAMATDQKSRLVRIGVISTLPSSWIENATREACKVEGERVEIVEGRMRDLLPRLERGRIDAIAGIVGNDPRARDTWFEEGYALALSATHRLAQRRTLEAEELADCDMLVRRNCEALSQVSQFFTQRGIRPFFAARTTNDDRAAAYVRSGLGLTVMPRCYAQAGIAMPELSGFDLRRRIGLLVDPANAARIDDSQSVQRFSSAIRAANASLTP</sequence>
<dbReference type="Proteomes" id="UP001595681">
    <property type="component" value="Unassembled WGS sequence"/>
</dbReference>
<evidence type="ECO:0000259" key="5">
    <source>
        <dbReference type="PROSITE" id="PS50931"/>
    </source>
</evidence>
<dbReference type="PRINTS" id="PR00039">
    <property type="entry name" value="HTHLYSR"/>
</dbReference>
<keyword evidence="2" id="KW-0805">Transcription regulation</keyword>
<dbReference type="Gene3D" id="1.10.10.10">
    <property type="entry name" value="Winged helix-like DNA-binding domain superfamily/Winged helix DNA-binding domain"/>
    <property type="match status" value="1"/>
</dbReference>
<reference evidence="7" key="1">
    <citation type="journal article" date="2019" name="Int. J. Syst. Evol. Microbiol.">
        <title>The Global Catalogue of Microorganisms (GCM) 10K type strain sequencing project: providing services to taxonomists for standard genome sequencing and annotation.</title>
        <authorList>
            <consortium name="The Broad Institute Genomics Platform"/>
            <consortium name="The Broad Institute Genome Sequencing Center for Infectious Disease"/>
            <person name="Wu L."/>
            <person name="Ma J."/>
        </authorList>
    </citation>
    <scope>NUCLEOTIDE SEQUENCE [LARGE SCALE GENOMIC DNA]</scope>
    <source>
        <strain evidence="7">CCM 7491</strain>
    </source>
</reference>
<dbReference type="Pfam" id="PF03466">
    <property type="entry name" value="LysR_substrate"/>
    <property type="match status" value="1"/>
</dbReference>
<evidence type="ECO:0000256" key="3">
    <source>
        <dbReference type="ARBA" id="ARBA00023125"/>
    </source>
</evidence>
<evidence type="ECO:0000256" key="4">
    <source>
        <dbReference type="ARBA" id="ARBA00023163"/>
    </source>
</evidence>
<comment type="caution">
    <text evidence="6">The sequence shown here is derived from an EMBL/GenBank/DDBJ whole genome shotgun (WGS) entry which is preliminary data.</text>
</comment>
<proteinExistence type="inferred from homology"/>
<keyword evidence="3" id="KW-0238">DNA-binding</keyword>
<evidence type="ECO:0000256" key="1">
    <source>
        <dbReference type="ARBA" id="ARBA00009437"/>
    </source>
</evidence>
<dbReference type="CDD" id="cd05466">
    <property type="entry name" value="PBP2_LTTR_substrate"/>
    <property type="match status" value="1"/>
</dbReference>
<evidence type="ECO:0000313" key="6">
    <source>
        <dbReference type="EMBL" id="MFC3443452.1"/>
    </source>
</evidence>
<feature type="domain" description="HTH lysR-type" evidence="5">
    <location>
        <begin position="1"/>
        <end position="59"/>
    </location>
</feature>
<gene>
    <name evidence="6" type="ORF">ACFOKF_20050</name>
</gene>
<dbReference type="Gene3D" id="3.40.190.10">
    <property type="entry name" value="Periplasmic binding protein-like II"/>
    <property type="match status" value="2"/>
</dbReference>
<dbReference type="SUPFAM" id="SSF46785">
    <property type="entry name" value="Winged helix' DNA-binding domain"/>
    <property type="match status" value="1"/>
</dbReference>